<gene>
    <name evidence="2" type="ORF">LUZ61_015733</name>
</gene>
<reference evidence="2 3" key="1">
    <citation type="journal article" date="2022" name="Cell">
        <title>Repeat-based holocentromeres influence genome architecture and karyotype evolution.</title>
        <authorList>
            <person name="Hofstatter P.G."/>
            <person name="Thangavel G."/>
            <person name="Lux T."/>
            <person name="Neumann P."/>
            <person name="Vondrak T."/>
            <person name="Novak P."/>
            <person name="Zhang M."/>
            <person name="Costa L."/>
            <person name="Castellani M."/>
            <person name="Scott A."/>
            <person name="Toegelov H."/>
            <person name="Fuchs J."/>
            <person name="Mata-Sucre Y."/>
            <person name="Dias Y."/>
            <person name="Vanzela A.L.L."/>
            <person name="Huettel B."/>
            <person name="Almeida C.C.S."/>
            <person name="Simkova H."/>
            <person name="Souza G."/>
            <person name="Pedrosa-Harand A."/>
            <person name="Macas J."/>
            <person name="Mayer K.F.X."/>
            <person name="Houben A."/>
            <person name="Marques A."/>
        </authorList>
    </citation>
    <scope>NUCLEOTIDE SEQUENCE [LARGE SCALE GENOMIC DNA]</scope>
    <source>
        <strain evidence="2">RhyTen1mFocal</strain>
    </source>
</reference>
<evidence type="ECO:0000313" key="2">
    <source>
        <dbReference type="EMBL" id="KAJ3686569.1"/>
    </source>
</evidence>
<dbReference type="EMBL" id="JAMRDG010000002">
    <property type="protein sequence ID" value="KAJ3686569.1"/>
    <property type="molecule type" value="Genomic_DNA"/>
</dbReference>
<keyword evidence="3" id="KW-1185">Reference proteome</keyword>
<sequence>MPYQKKGKIRKEPKRKQGWANWGELNSEVLRIIYMKLYDVMSFIMFRAVCKNWRVAAADLSDCPRQFPCLIDWSGTSNLRVYSPASGRTHTFQVPDAECCGPSGPDMLFRTDFPDINSLFCLNPLTRVKTTFPFETSLHSFGSISGWHNSRNLDDFVLINELDFAVLYFKQADKQEWTKKQFWRLTNAAYHDGKYFLLKDNMQHEMVVIDKTNGAELPSVPFPNHDPPLDSSLTFYVNYLIATTNGLLIITGFIPLYTGDLNDCRFEVHRLENYPQNPNWAKLTGIGDLMVFLDHSNCFALKASDYDGFKGNCIYFITFPRLRKRVIGRFDIGLNKTEELTGPKWFGRGGKGCNSAWFVPSI</sequence>
<dbReference type="Pfam" id="PF03478">
    <property type="entry name" value="Beta-prop_KIB1-4"/>
    <property type="match status" value="1"/>
</dbReference>
<dbReference type="InterPro" id="IPR005174">
    <property type="entry name" value="KIB1-4_b-propeller"/>
</dbReference>
<name>A0AAD6EJ75_9POAL</name>
<comment type="caution">
    <text evidence="2">The sequence shown here is derived from an EMBL/GenBank/DDBJ whole genome shotgun (WGS) entry which is preliminary data.</text>
</comment>
<protein>
    <recommendedName>
        <fullName evidence="1">KIB1-4 beta-propeller domain-containing protein</fullName>
    </recommendedName>
</protein>
<organism evidence="2 3">
    <name type="scientific">Rhynchospora tenuis</name>
    <dbReference type="NCBI Taxonomy" id="198213"/>
    <lineage>
        <taxon>Eukaryota</taxon>
        <taxon>Viridiplantae</taxon>
        <taxon>Streptophyta</taxon>
        <taxon>Embryophyta</taxon>
        <taxon>Tracheophyta</taxon>
        <taxon>Spermatophyta</taxon>
        <taxon>Magnoliopsida</taxon>
        <taxon>Liliopsida</taxon>
        <taxon>Poales</taxon>
        <taxon>Cyperaceae</taxon>
        <taxon>Cyperoideae</taxon>
        <taxon>Rhynchosporeae</taxon>
        <taxon>Rhynchospora</taxon>
    </lineage>
</organism>
<proteinExistence type="predicted"/>
<dbReference type="Proteomes" id="UP001210211">
    <property type="component" value="Unassembled WGS sequence"/>
</dbReference>
<accession>A0AAD6EJ75</accession>
<dbReference type="AlphaFoldDB" id="A0AAD6EJ75"/>
<evidence type="ECO:0000259" key="1">
    <source>
        <dbReference type="Pfam" id="PF03478"/>
    </source>
</evidence>
<evidence type="ECO:0000313" key="3">
    <source>
        <dbReference type="Proteomes" id="UP001210211"/>
    </source>
</evidence>
<dbReference type="PANTHER" id="PTHR44259:SF114">
    <property type="entry name" value="OS06G0707300 PROTEIN"/>
    <property type="match status" value="1"/>
</dbReference>
<dbReference type="PANTHER" id="PTHR44259">
    <property type="entry name" value="OS07G0183000 PROTEIN-RELATED"/>
    <property type="match status" value="1"/>
</dbReference>
<feature type="domain" description="KIB1-4 beta-propeller" evidence="1">
    <location>
        <begin position="81"/>
        <end position="323"/>
    </location>
</feature>
<dbReference type="InterPro" id="IPR050942">
    <property type="entry name" value="F-box_BR-signaling"/>
</dbReference>